<dbReference type="EMBL" id="BAHE01000061">
    <property type="protein sequence ID" value="GAC02790.1"/>
    <property type="molecule type" value="Genomic_DNA"/>
</dbReference>
<reference evidence="2 3" key="1">
    <citation type="submission" date="2012-08" db="EMBL/GenBank/DDBJ databases">
        <title>Whole genome shotgun sequence of Gordonia namibiensis NBRC 108229.</title>
        <authorList>
            <person name="Isaki-Nakamura S."/>
            <person name="Hosoyama A."/>
            <person name="Tsuchikane K."/>
            <person name="Katsumata H."/>
            <person name="Baba S."/>
            <person name="Yamazaki S."/>
            <person name="Fujita N."/>
        </authorList>
    </citation>
    <scope>NUCLEOTIDE SEQUENCE [LARGE SCALE GENOMIC DNA]</scope>
    <source>
        <strain evidence="2 3">NBRC 108229</strain>
    </source>
</reference>
<dbReference type="Gene3D" id="3.40.50.1820">
    <property type="entry name" value="alpha/beta hydrolase"/>
    <property type="match status" value="1"/>
</dbReference>
<evidence type="ECO:0000313" key="3">
    <source>
        <dbReference type="Proteomes" id="UP000035058"/>
    </source>
</evidence>
<accession>K6XVC0</accession>
<feature type="signal peptide" evidence="1">
    <location>
        <begin position="1"/>
        <end position="34"/>
    </location>
</feature>
<evidence type="ECO:0000313" key="2">
    <source>
        <dbReference type="EMBL" id="GAC02790.1"/>
    </source>
</evidence>
<dbReference type="GO" id="GO:0016042">
    <property type="term" value="P:lipid catabolic process"/>
    <property type="evidence" value="ECO:0007669"/>
    <property type="project" value="InterPro"/>
</dbReference>
<dbReference type="InterPro" id="IPR005152">
    <property type="entry name" value="Lipase_secreted"/>
</dbReference>
<dbReference type="SUPFAM" id="SSF53474">
    <property type="entry name" value="alpha/beta-Hydrolases"/>
    <property type="match status" value="1"/>
</dbReference>
<comment type="caution">
    <text evidence="2">The sequence shown here is derived from an EMBL/GenBank/DDBJ whole genome shotgun (WGS) entry which is preliminary data.</text>
</comment>
<dbReference type="GO" id="GO:0004806">
    <property type="term" value="F:triacylglycerol lipase activity"/>
    <property type="evidence" value="ECO:0007669"/>
    <property type="project" value="InterPro"/>
</dbReference>
<name>K6XVC0_9ACTN</name>
<protein>
    <recommendedName>
        <fullName evidence="4">Lipase</fullName>
    </recommendedName>
</protein>
<organism evidence="2 3">
    <name type="scientific">Gordonia namibiensis NBRC 108229</name>
    <dbReference type="NCBI Taxonomy" id="1208314"/>
    <lineage>
        <taxon>Bacteria</taxon>
        <taxon>Bacillati</taxon>
        <taxon>Actinomycetota</taxon>
        <taxon>Actinomycetes</taxon>
        <taxon>Mycobacteriales</taxon>
        <taxon>Gordoniaceae</taxon>
        <taxon>Gordonia</taxon>
    </lineage>
</organism>
<dbReference type="PANTHER" id="PTHR34853">
    <property type="match status" value="1"/>
</dbReference>
<evidence type="ECO:0000256" key="1">
    <source>
        <dbReference type="SAM" id="SignalP"/>
    </source>
</evidence>
<dbReference type="AlphaFoldDB" id="K6XVC0"/>
<evidence type="ECO:0008006" key="4">
    <source>
        <dbReference type="Google" id="ProtNLM"/>
    </source>
</evidence>
<proteinExistence type="predicted"/>
<dbReference type="Gene3D" id="1.10.260.130">
    <property type="match status" value="1"/>
</dbReference>
<dbReference type="Proteomes" id="UP000035058">
    <property type="component" value="Unassembled WGS sequence"/>
</dbReference>
<dbReference type="Pfam" id="PF03583">
    <property type="entry name" value="LIP"/>
    <property type="match status" value="1"/>
</dbReference>
<dbReference type="PANTHER" id="PTHR34853:SF1">
    <property type="entry name" value="LIPASE 5"/>
    <property type="match status" value="1"/>
</dbReference>
<dbReference type="InterPro" id="IPR029058">
    <property type="entry name" value="AB_hydrolase_fold"/>
</dbReference>
<gene>
    <name evidence="2" type="ORF">GONAM_61_00260</name>
</gene>
<sequence length="455" mass="48461">MISSFSRVSRRVTLAAVLAMLVSGIALVAPAATAAPNRTPGLNEVLNGFVVGALRDGRAASPQEVIDPLVAGDPFYAEPRLSGREKPGDVLKAKKVAVQFMGWRPAKLDAYKLMYVTRGLHDEPEISTGLLMIPRDGKPDATRPLIGYQLANDSVGAYCHPSTMWTGGDPMDGASWSALGPLGQFFGKGYAVMMSDVGNDGDPKPHGVFAGKFAGKALLDGLRAALRHDGNELSEASPLGMFGIAGGGVGAAFAAENAKNYAPELDIKGVVLEGMVVDQKNFIATADGSVGSAFVLATLLGLEPRYPAMKLDEKFTPAGKAIADVFRTQCQTPAYFTMPFVPMNTLFKSGENPAEIADFQPVYEDNKLGRKSPTAPVLIASCAKDDSPMSLVPAKDSRKLAADYRRGGTEVDYQPTDCSMVRFLTNLYGWGTDLFGMQTVDWLAEKLAEKPLKGK</sequence>
<feature type="chain" id="PRO_5003900633" description="Lipase" evidence="1">
    <location>
        <begin position="35"/>
        <end position="455"/>
    </location>
</feature>
<keyword evidence="3" id="KW-1185">Reference proteome</keyword>
<keyword evidence="1" id="KW-0732">Signal</keyword>